<dbReference type="InterPro" id="IPR002104">
    <property type="entry name" value="Integrase_catalytic"/>
</dbReference>
<dbReference type="AlphaFoldDB" id="A0A9D1YQL0"/>
<reference evidence="7" key="1">
    <citation type="journal article" date="2021" name="PeerJ">
        <title>Extensive microbial diversity within the chicken gut microbiome revealed by metagenomics and culture.</title>
        <authorList>
            <person name="Gilroy R."/>
            <person name="Ravi A."/>
            <person name="Getino M."/>
            <person name="Pursley I."/>
            <person name="Horton D.L."/>
            <person name="Alikhan N.F."/>
            <person name="Baker D."/>
            <person name="Gharbi K."/>
            <person name="Hall N."/>
            <person name="Watson M."/>
            <person name="Adriaenssens E.M."/>
            <person name="Foster-Nyarko E."/>
            <person name="Jarju S."/>
            <person name="Secka A."/>
            <person name="Antonio M."/>
            <person name="Oren A."/>
            <person name="Chaudhuri R.R."/>
            <person name="La Ragione R."/>
            <person name="Hildebrand F."/>
            <person name="Pallen M.J."/>
        </authorList>
    </citation>
    <scope>NUCLEOTIDE SEQUENCE</scope>
    <source>
        <strain evidence="7">ChiSxjej3B15-24422</strain>
    </source>
</reference>
<dbReference type="PANTHER" id="PTHR30349">
    <property type="entry name" value="PHAGE INTEGRASE-RELATED"/>
    <property type="match status" value="1"/>
</dbReference>
<dbReference type="InterPro" id="IPR011010">
    <property type="entry name" value="DNA_brk_join_enz"/>
</dbReference>
<name>A0A9D1YQL0_9FIRM</name>
<accession>A0A9D1YQL0</accession>
<evidence type="ECO:0000313" key="7">
    <source>
        <dbReference type="EMBL" id="HIY60882.1"/>
    </source>
</evidence>
<reference evidence="7" key="2">
    <citation type="submission" date="2021-04" db="EMBL/GenBank/DDBJ databases">
        <authorList>
            <person name="Gilroy R."/>
        </authorList>
    </citation>
    <scope>NUCLEOTIDE SEQUENCE</scope>
    <source>
        <strain evidence="7">ChiSxjej3B15-24422</strain>
    </source>
</reference>
<dbReference type="Gene3D" id="1.10.150.130">
    <property type="match status" value="1"/>
</dbReference>
<dbReference type="PROSITE" id="PS51898">
    <property type="entry name" value="TYR_RECOMBINASE"/>
    <property type="match status" value="1"/>
</dbReference>
<comment type="caution">
    <text evidence="7">The sequence shown here is derived from an EMBL/GenBank/DDBJ whole genome shotgun (WGS) entry which is preliminary data.</text>
</comment>
<dbReference type="EMBL" id="DXDD01000115">
    <property type="protein sequence ID" value="HIY60882.1"/>
    <property type="molecule type" value="Genomic_DNA"/>
</dbReference>
<evidence type="ECO:0000256" key="5">
    <source>
        <dbReference type="ARBA" id="ARBA00023172"/>
    </source>
</evidence>
<evidence type="ECO:0000256" key="3">
    <source>
        <dbReference type="ARBA" id="ARBA00022908"/>
    </source>
</evidence>
<evidence type="ECO:0000256" key="1">
    <source>
        <dbReference type="ARBA" id="ARBA00003283"/>
    </source>
</evidence>
<keyword evidence="5" id="KW-0233">DNA recombination</keyword>
<gene>
    <name evidence="7" type="ORF">H9831_09420</name>
</gene>
<sequence>MARTGSNIYKRKDGRYEGRILVGKNCRRKPKFIYVYARTLKEVRQKMAAARSAAPAERKTKATVFMRDAAEGWLKEKKEKWKPTTFRMYQIVVRNYIVPLLGDCRTADIDREAMETFAETLDFCSKRKKLSGRYKKYICSLAGQILVYAGSARPPLPEFRADRKTVQPPPEQDLENLKQYLLAHLSEDTCVGILVAMHTGIRIGELCALRWEDFDLDRGCLTVRRNLQRVRRDAPPTGGPKTQVCIQLPKTLSSARVIPLSDGLIDLLRLCRKPAGDYLISGRKSAWAEVRTLQYRFSSILKKCRIPPFRFHMLRHAFASRCVELGCDIKSLSEVLGHSSVQVTMNIYVHSSMRQKKNMMNLVCGQLI</sequence>
<proteinExistence type="inferred from homology"/>
<dbReference type="Gene3D" id="1.10.443.10">
    <property type="entry name" value="Intergrase catalytic core"/>
    <property type="match status" value="1"/>
</dbReference>
<evidence type="ECO:0000256" key="4">
    <source>
        <dbReference type="ARBA" id="ARBA00023125"/>
    </source>
</evidence>
<evidence type="ECO:0000256" key="2">
    <source>
        <dbReference type="ARBA" id="ARBA00008857"/>
    </source>
</evidence>
<dbReference type="Pfam" id="PF14659">
    <property type="entry name" value="Phage_int_SAM_3"/>
    <property type="match status" value="1"/>
</dbReference>
<comment type="function">
    <text evidence="1">Site-specific tyrosine recombinase, which acts by catalyzing the cutting and rejoining of the recombining DNA molecules.</text>
</comment>
<evidence type="ECO:0000259" key="6">
    <source>
        <dbReference type="PROSITE" id="PS51898"/>
    </source>
</evidence>
<dbReference type="GO" id="GO:0006310">
    <property type="term" value="P:DNA recombination"/>
    <property type="evidence" value="ECO:0007669"/>
    <property type="project" value="UniProtKB-KW"/>
</dbReference>
<feature type="domain" description="Tyr recombinase" evidence="6">
    <location>
        <begin position="163"/>
        <end position="361"/>
    </location>
</feature>
<dbReference type="InterPro" id="IPR050090">
    <property type="entry name" value="Tyrosine_recombinase_XerCD"/>
</dbReference>
<keyword evidence="3" id="KW-0229">DNA integration</keyword>
<dbReference type="GO" id="GO:0015074">
    <property type="term" value="P:DNA integration"/>
    <property type="evidence" value="ECO:0007669"/>
    <property type="project" value="UniProtKB-KW"/>
</dbReference>
<dbReference type="InterPro" id="IPR013762">
    <property type="entry name" value="Integrase-like_cat_sf"/>
</dbReference>
<dbReference type="Proteomes" id="UP000824007">
    <property type="component" value="Unassembled WGS sequence"/>
</dbReference>
<dbReference type="InterPro" id="IPR004107">
    <property type="entry name" value="Integrase_SAM-like_N"/>
</dbReference>
<comment type="similarity">
    <text evidence="2">Belongs to the 'phage' integrase family.</text>
</comment>
<dbReference type="GO" id="GO:0003677">
    <property type="term" value="F:DNA binding"/>
    <property type="evidence" value="ECO:0007669"/>
    <property type="project" value="UniProtKB-KW"/>
</dbReference>
<organism evidence="7 8">
    <name type="scientific">Candidatus Eisenbergiella pullistercoris</name>
    <dbReference type="NCBI Taxonomy" id="2838555"/>
    <lineage>
        <taxon>Bacteria</taxon>
        <taxon>Bacillati</taxon>
        <taxon>Bacillota</taxon>
        <taxon>Clostridia</taxon>
        <taxon>Lachnospirales</taxon>
        <taxon>Lachnospiraceae</taxon>
        <taxon>Eisenbergiella</taxon>
    </lineage>
</organism>
<dbReference type="CDD" id="cd01189">
    <property type="entry name" value="INT_ICEBs1_C_like"/>
    <property type="match status" value="1"/>
</dbReference>
<evidence type="ECO:0000313" key="8">
    <source>
        <dbReference type="Proteomes" id="UP000824007"/>
    </source>
</evidence>
<keyword evidence="4" id="KW-0238">DNA-binding</keyword>
<dbReference type="SUPFAM" id="SSF56349">
    <property type="entry name" value="DNA breaking-rejoining enzymes"/>
    <property type="match status" value="1"/>
</dbReference>
<protein>
    <submittedName>
        <fullName evidence="7">Site-specific integrase</fullName>
    </submittedName>
</protein>
<dbReference type="Pfam" id="PF00589">
    <property type="entry name" value="Phage_integrase"/>
    <property type="match status" value="1"/>
</dbReference>
<dbReference type="InterPro" id="IPR010998">
    <property type="entry name" value="Integrase_recombinase_N"/>
</dbReference>